<organism evidence="1 2">
    <name type="scientific">Komagataeibacter sucrofermentans</name>
    <dbReference type="NCBI Taxonomy" id="1053551"/>
    <lineage>
        <taxon>Bacteria</taxon>
        <taxon>Pseudomonadati</taxon>
        <taxon>Pseudomonadota</taxon>
        <taxon>Alphaproteobacteria</taxon>
        <taxon>Acetobacterales</taxon>
        <taxon>Acetobacteraceae</taxon>
        <taxon>Komagataeibacter</taxon>
    </lineage>
</organism>
<dbReference type="Proteomes" id="UP000247814">
    <property type="component" value="Unassembled WGS sequence"/>
</dbReference>
<name>A0A318QLS4_9PROT</name>
<sequence>MFPGVAFLKGGVLSGFWQKGDPEISSVIARYGVVQDWQAVMQWRLSCRAHHPTGLNRRG</sequence>
<gene>
    <name evidence="1" type="ORF">CFR77_08990</name>
</gene>
<keyword evidence="2" id="KW-1185">Reference proteome</keyword>
<protein>
    <submittedName>
        <fullName evidence="1">Uncharacterized protein</fullName>
    </submittedName>
</protein>
<dbReference type="RefSeq" id="WP_110569228.1">
    <property type="nucleotide sequence ID" value="NZ_CP137147.1"/>
</dbReference>
<accession>A0A318QLS4</accession>
<comment type="caution">
    <text evidence="1">The sequence shown here is derived from an EMBL/GenBank/DDBJ whole genome shotgun (WGS) entry which is preliminary data.</text>
</comment>
<proteinExistence type="predicted"/>
<evidence type="ECO:0000313" key="1">
    <source>
        <dbReference type="EMBL" id="PYD78944.1"/>
    </source>
</evidence>
<dbReference type="AlphaFoldDB" id="A0A318QLS4"/>
<reference evidence="1 2" key="1">
    <citation type="submission" date="2017-07" db="EMBL/GenBank/DDBJ databases">
        <title>A draft genome sequence of Komagataeibacter sucrofermentans LMG 18788.</title>
        <authorList>
            <person name="Skraban J."/>
            <person name="Cleenwerck I."/>
            <person name="Vandamme P."/>
            <person name="Trcek J."/>
        </authorList>
    </citation>
    <scope>NUCLEOTIDE SEQUENCE [LARGE SCALE GENOMIC DNA]</scope>
    <source>
        <strain evidence="1 2">LMG 18788</strain>
    </source>
</reference>
<dbReference type="EMBL" id="NKUA01000010">
    <property type="protein sequence ID" value="PYD78944.1"/>
    <property type="molecule type" value="Genomic_DNA"/>
</dbReference>
<evidence type="ECO:0000313" key="2">
    <source>
        <dbReference type="Proteomes" id="UP000247814"/>
    </source>
</evidence>